<feature type="transmembrane region" description="Helical" evidence="1">
    <location>
        <begin position="20"/>
        <end position="39"/>
    </location>
</feature>
<name>A0A1A0HGG5_9ASCO</name>
<dbReference type="AlphaFoldDB" id="A0A1A0HGG5"/>
<dbReference type="Proteomes" id="UP000092555">
    <property type="component" value="Unassembled WGS sequence"/>
</dbReference>
<gene>
    <name evidence="2" type="ORF">METBIDRAFT_103077</name>
</gene>
<reference evidence="2 3" key="1">
    <citation type="submission" date="2016-05" db="EMBL/GenBank/DDBJ databases">
        <title>Comparative genomics of biotechnologically important yeasts.</title>
        <authorList>
            <consortium name="DOE Joint Genome Institute"/>
            <person name="Riley R."/>
            <person name="Haridas S."/>
            <person name="Wolfe K.H."/>
            <person name="Lopes M.R."/>
            <person name="Hittinger C.T."/>
            <person name="Goker M."/>
            <person name="Salamov A."/>
            <person name="Wisecaver J."/>
            <person name="Long T.M."/>
            <person name="Aerts A.L."/>
            <person name="Barry K."/>
            <person name="Choi C."/>
            <person name="Clum A."/>
            <person name="Coughlan A.Y."/>
            <person name="Deshpande S."/>
            <person name="Douglass A.P."/>
            <person name="Hanson S.J."/>
            <person name="Klenk H.-P."/>
            <person name="LaButti K."/>
            <person name="Lapidus A."/>
            <person name="Lindquist E."/>
            <person name="Lipzen A."/>
            <person name="Meier-kolthoff J.P."/>
            <person name="Ohm R.A."/>
            <person name="Otillar R.P."/>
            <person name="Pangilinan J."/>
            <person name="Peng Y."/>
            <person name="Rokas A."/>
            <person name="Rosa C.A."/>
            <person name="Scheuner C."/>
            <person name="Sibirny A.A."/>
            <person name="Slot J.C."/>
            <person name="Stielow J.B."/>
            <person name="Sun H."/>
            <person name="Kurtzman C.P."/>
            <person name="Blackwell M."/>
            <person name="Grigoriev I.V."/>
            <person name="Jeffries T.W."/>
        </authorList>
    </citation>
    <scope>NUCLEOTIDE SEQUENCE [LARGE SCALE GENOMIC DNA]</scope>
    <source>
        <strain evidence="2 3">NRRL YB-4993</strain>
    </source>
</reference>
<keyword evidence="3" id="KW-1185">Reference proteome</keyword>
<evidence type="ECO:0000313" key="2">
    <source>
        <dbReference type="EMBL" id="OBA23259.1"/>
    </source>
</evidence>
<keyword evidence="1" id="KW-1133">Transmembrane helix</keyword>
<keyword evidence="1" id="KW-0812">Transmembrane</keyword>
<accession>A0A1A0HGG5</accession>
<proteinExistence type="predicted"/>
<protein>
    <submittedName>
        <fullName evidence="2">Uncharacterized protein</fullName>
    </submittedName>
</protein>
<evidence type="ECO:0000256" key="1">
    <source>
        <dbReference type="SAM" id="Phobius"/>
    </source>
</evidence>
<dbReference type="GeneID" id="30026708"/>
<comment type="caution">
    <text evidence="2">The sequence shown here is derived from an EMBL/GenBank/DDBJ whole genome shotgun (WGS) entry which is preliminary data.</text>
</comment>
<evidence type="ECO:0000313" key="3">
    <source>
        <dbReference type="Proteomes" id="UP000092555"/>
    </source>
</evidence>
<sequence>MTSWISGAHAYFAFCWGCWFQGYSGLLRVLLCSAMDAALSRRSRKGLDNYTIFSGALDLVSSS</sequence>
<keyword evidence="1" id="KW-0472">Membrane</keyword>
<organism evidence="2 3">
    <name type="scientific">Metschnikowia bicuspidata var. bicuspidata NRRL YB-4993</name>
    <dbReference type="NCBI Taxonomy" id="869754"/>
    <lineage>
        <taxon>Eukaryota</taxon>
        <taxon>Fungi</taxon>
        <taxon>Dikarya</taxon>
        <taxon>Ascomycota</taxon>
        <taxon>Saccharomycotina</taxon>
        <taxon>Pichiomycetes</taxon>
        <taxon>Metschnikowiaceae</taxon>
        <taxon>Metschnikowia</taxon>
    </lineage>
</organism>
<dbReference type="RefSeq" id="XP_018713740.1">
    <property type="nucleotide sequence ID" value="XM_018853732.1"/>
</dbReference>
<dbReference type="EMBL" id="LXTC01000001">
    <property type="protein sequence ID" value="OBA23259.1"/>
    <property type="molecule type" value="Genomic_DNA"/>
</dbReference>